<feature type="compositionally biased region" description="Basic and acidic residues" evidence="3">
    <location>
        <begin position="425"/>
        <end position="453"/>
    </location>
</feature>
<organism evidence="6">
    <name type="scientific">Phallusia mammillata</name>
    <dbReference type="NCBI Taxonomy" id="59560"/>
    <lineage>
        <taxon>Eukaryota</taxon>
        <taxon>Metazoa</taxon>
        <taxon>Chordata</taxon>
        <taxon>Tunicata</taxon>
        <taxon>Ascidiacea</taxon>
        <taxon>Phlebobranchia</taxon>
        <taxon>Ascidiidae</taxon>
        <taxon>Phallusia</taxon>
    </lineage>
</organism>
<dbReference type="SMART" id="SM00441">
    <property type="entry name" value="FF"/>
    <property type="match status" value="6"/>
</dbReference>
<dbReference type="InterPro" id="IPR057565">
    <property type="entry name" value="WW_TCRG1_3rd"/>
</dbReference>
<feature type="region of interest" description="Disordered" evidence="3">
    <location>
        <begin position="166"/>
        <end position="225"/>
    </location>
</feature>
<feature type="region of interest" description="Disordered" evidence="3">
    <location>
        <begin position="304"/>
        <end position="351"/>
    </location>
</feature>
<dbReference type="InterPro" id="IPR002713">
    <property type="entry name" value="FF_domain"/>
</dbReference>
<dbReference type="PROSITE" id="PS01159">
    <property type="entry name" value="WW_DOMAIN_1"/>
    <property type="match status" value="1"/>
</dbReference>
<feature type="domain" description="WW" evidence="4">
    <location>
        <begin position="265"/>
        <end position="292"/>
    </location>
</feature>
<dbReference type="Pfam" id="PF23517">
    <property type="entry name" value="WW_TCERG1"/>
    <property type="match status" value="1"/>
</dbReference>
<evidence type="ECO:0000256" key="3">
    <source>
        <dbReference type="SAM" id="MobiDB-lite"/>
    </source>
</evidence>
<feature type="domain" description="FF" evidence="5">
    <location>
        <begin position="523"/>
        <end position="577"/>
    </location>
</feature>
<dbReference type="Pfam" id="PF01846">
    <property type="entry name" value="FF"/>
    <property type="match status" value="6"/>
</dbReference>
<dbReference type="InterPro" id="IPR036517">
    <property type="entry name" value="FF_domain_sf"/>
</dbReference>
<evidence type="ECO:0000256" key="1">
    <source>
        <dbReference type="ARBA" id="ARBA00022737"/>
    </source>
</evidence>
<dbReference type="InterPro" id="IPR036020">
    <property type="entry name" value="WW_dom_sf"/>
</dbReference>
<dbReference type="FunFam" id="1.10.10.440:FF:000001">
    <property type="entry name" value="Transcription elongation regulator 1 like"/>
    <property type="match status" value="1"/>
</dbReference>
<accession>A0A6F9DV11</accession>
<feature type="region of interest" description="Disordered" evidence="3">
    <location>
        <begin position="405"/>
        <end position="455"/>
    </location>
</feature>
<dbReference type="SMART" id="SM00456">
    <property type="entry name" value="WW"/>
    <property type="match status" value="3"/>
</dbReference>
<dbReference type="GO" id="GO:0003712">
    <property type="term" value="F:transcription coregulator activity"/>
    <property type="evidence" value="ECO:0007669"/>
    <property type="project" value="TreeGrafter"/>
</dbReference>
<sequence>MNNMRGPGNFGPPRGGGPGPRFPGNFRGPGPGGFMPMGPGPNQGPPFGGPPFDDNFPPMNRMMRPDGPHNMPPMSQGNFMGPMQGMPRPIMHEGMMPMPPMRPPSMPAIDPNKEVWVETIAGDGKIYYYNAKTRQSVWKKPTDENVQVIKQSEAHALASTNAFSNLGNQGQQQQENNQTDKASSYNKPEGQEDGNVSDDSMDADLDNENNSSQFKPPPIVSGSGPVPGMGVPLIMGMPMRPVIPGMMLPRTIVPEMTPAMPGVEWRGHKAPDGRPYYYNIRTMETRWVKPKELEEAEKLEAANQLTQELSIPQKNDKKKQEELSESNKAKEEIPAELTEEEKAKQKQKPVATKAVSGTPWCVVWTGDEKVFFFNPTTHQSMWDRPEELKDRSDVDELLADPPHKRKRLIISKTPEAETTEEKDEEPATKKLKEVDADEKRMQEAEKQGEKERSLLPPETRLIKFKDMLLERQVSAFSTWEKELHKIVFDPRYTLLAPKDRKQVFDEFVRTRADIERKEKKAQILKAREEFKGLLAEVNSAKRMGFSEFAGKYARDPRYKAIDKMKDRESLFNEFLKESKKQAEEESKNKAEKIKKEYFELMEEKRVQKYSRWSRAKEKMELDSRYSNVLSAYQREQWWNDYVASKVKTEESDETARKRRAEESLKARAEQVEKEKAEMSREIDSERQKHRLEEAVQHFKALLADMVRTTDQSWSEVRRVLKKDGRWDLASLLSRDEKERYFTSHVESLNKKKRSGFKQLLDETSTITLTSKWKDVKKMIRSDPRYAKLSSSDRKREREFEDFMKDKLVDAKGDFRDLLRECKIITHKTRDTLRMNPSHMKEITAVLENDKRYLVLDCVKSERDHLLKTFIDDLQRRGPPPPPTASEPSRRGMK</sequence>
<dbReference type="InterPro" id="IPR001202">
    <property type="entry name" value="WW_dom"/>
</dbReference>
<reference evidence="6" key="1">
    <citation type="submission" date="2020-04" db="EMBL/GenBank/DDBJ databases">
        <authorList>
            <person name="Neveu A P."/>
        </authorList>
    </citation>
    <scope>NUCLEOTIDE SEQUENCE</scope>
    <source>
        <tissue evidence="6">Whole embryo</tissue>
    </source>
</reference>
<dbReference type="EMBL" id="LR791006">
    <property type="protein sequence ID" value="CAB3266868.1"/>
    <property type="molecule type" value="mRNA"/>
</dbReference>
<feature type="domain" description="FF" evidence="5">
    <location>
        <begin position="748"/>
        <end position="805"/>
    </location>
</feature>
<dbReference type="SUPFAM" id="SSF51045">
    <property type="entry name" value="WW domain"/>
    <property type="match status" value="3"/>
</dbReference>
<feature type="compositionally biased region" description="Acidic residues" evidence="3">
    <location>
        <begin position="191"/>
        <end position="207"/>
    </location>
</feature>
<dbReference type="PANTHER" id="PTHR15377">
    <property type="entry name" value="TRANSCRIPTION ELONGATION REGULATOR 1"/>
    <property type="match status" value="1"/>
</dbReference>
<evidence type="ECO:0000313" key="6">
    <source>
        <dbReference type="EMBL" id="CAB3266868.1"/>
    </source>
</evidence>
<evidence type="ECO:0000259" key="4">
    <source>
        <dbReference type="PROSITE" id="PS50020"/>
    </source>
</evidence>
<name>A0A6F9DV11_9ASCI</name>
<dbReference type="Pfam" id="PF00397">
    <property type="entry name" value="WW"/>
    <property type="match status" value="2"/>
</dbReference>
<feature type="compositionally biased region" description="Basic and acidic residues" evidence="3">
    <location>
        <begin position="314"/>
        <end position="333"/>
    </location>
</feature>
<dbReference type="Gene3D" id="2.20.70.10">
    <property type="match status" value="3"/>
</dbReference>
<dbReference type="SUPFAM" id="SSF81698">
    <property type="entry name" value="FF domain"/>
    <property type="match status" value="5"/>
</dbReference>
<feature type="domain" description="WW" evidence="4">
    <location>
        <begin position="110"/>
        <end position="143"/>
    </location>
</feature>
<evidence type="ECO:0000259" key="5">
    <source>
        <dbReference type="PROSITE" id="PS51676"/>
    </source>
</evidence>
<dbReference type="FunFam" id="1.10.10.440:FF:000006">
    <property type="entry name" value="Transcription elongation regulator 1 (CA150)"/>
    <property type="match status" value="1"/>
</dbReference>
<dbReference type="FunFam" id="1.10.10.440:FF:000005">
    <property type="entry name" value="Transcription elongation regulator 1 (CA150)"/>
    <property type="match status" value="1"/>
</dbReference>
<evidence type="ECO:0000256" key="2">
    <source>
        <dbReference type="SAM" id="Coils"/>
    </source>
</evidence>
<gene>
    <name evidence="6" type="primary">Tcerg1</name>
</gene>
<dbReference type="AlphaFoldDB" id="A0A6F9DV11"/>
<protein>
    <submittedName>
        <fullName evidence="6">Transcription elongation regulator 1</fullName>
    </submittedName>
</protein>
<keyword evidence="1" id="KW-0677">Repeat</keyword>
<feature type="compositionally biased region" description="Low complexity" evidence="3">
    <location>
        <begin position="166"/>
        <end position="177"/>
    </location>
</feature>
<feature type="coiled-coil region" evidence="2">
    <location>
        <begin position="509"/>
        <end position="536"/>
    </location>
</feature>
<feature type="coiled-coil region" evidence="2">
    <location>
        <begin position="572"/>
        <end position="603"/>
    </location>
</feature>
<feature type="region of interest" description="Disordered" evidence="3">
    <location>
        <begin position="871"/>
        <end position="893"/>
    </location>
</feature>
<dbReference type="FunFam" id="2.20.70.10:FF:000191">
    <property type="entry name" value="Predicted protein"/>
    <property type="match status" value="1"/>
</dbReference>
<dbReference type="InterPro" id="IPR045148">
    <property type="entry name" value="TCRG1-like"/>
</dbReference>
<dbReference type="FunFam" id="2.20.70.10:FF:000049">
    <property type="entry name" value="Transcription elongation regulator 1-like"/>
    <property type="match status" value="1"/>
</dbReference>
<feature type="compositionally biased region" description="Low complexity" evidence="3">
    <location>
        <begin position="50"/>
        <end position="61"/>
    </location>
</feature>
<feature type="domain" description="FF" evidence="5">
    <location>
        <begin position="452"/>
        <end position="510"/>
    </location>
</feature>
<dbReference type="GO" id="GO:0005634">
    <property type="term" value="C:nucleus"/>
    <property type="evidence" value="ECO:0007669"/>
    <property type="project" value="TreeGrafter"/>
</dbReference>
<feature type="region of interest" description="Disordered" evidence="3">
    <location>
        <begin position="649"/>
        <end position="682"/>
    </location>
</feature>
<proteinExistence type="evidence at transcript level"/>
<dbReference type="Gene3D" id="1.10.10.440">
    <property type="entry name" value="FF domain"/>
    <property type="match status" value="6"/>
</dbReference>
<dbReference type="CDD" id="cd00201">
    <property type="entry name" value="WW"/>
    <property type="match status" value="3"/>
</dbReference>
<dbReference type="PANTHER" id="PTHR15377:SF3">
    <property type="entry name" value="WW DOMAIN-CONTAINING PROTEIN"/>
    <property type="match status" value="1"/>
</dbReference>
<keyword evidence="2" id="KW-0175">Coiled coil</keyword>
<feature type="compositionally biased region" description="Polar residues" evidence="3">
    <location>
        <begin position="304"/>
        <end position="313"/>
    </location>
</feature>
<feature type="compositionally biased region" description="Pro residues" evidence="3">
    <location>
        <begin position="38"/>
        <end position="49"/>
    </location>
</feature>
<dbReference type="GO" id="GO:0070063">
    <property type="term" value="F:RNA polymerase binding"/>
    <property type="evidence" value="ECO:0007669"/>
    <property type="project" value="InterPro"/>
</dbReference>
<feature type="region of interest" description="Disordered" evidence="3">
    <location>
        <begin position="1"/>
        <end position="87"/>
    </location>
</feature>
<dbReference type="PROSITE" id="PS51676">
    <property type="entry name" value="FF"/>
    <property type="match status" value="3"/>
</dbReference>
<dbReference type="PROSITE" id="PS50020">
    <property type="entry name" value="WW_DOMAIN_2"/>
    <property type="match status" value="3"/>
</dbReference>
<feature type="domain" description="WW" evidence="4">
    <location>
        <begin position="358"/>
        <end position="387"/>
    </location>
</feature>